<evidence type="ECO:0000313" key="9">
    <source>
        <dbReference type="Proteomes" id="UP000831947"/>
    </source>
</evidence>
<evidence type="ECO:0000313" key="8">
    <source>
        <dbReference type="EMBL" id="UQS83964.1"/>
    </source>
</evidence>
<accession>A0ABY4PEN1</accession>
<evidence type="ECO:0000256" key="4">
    <source>
        <dbReference type="ARBA" id="ARBA00013208"/>
    </source>
</evidence>
<evidence type="ECO:0000259" key="7">
    <source>
        <dbReference type="Pfam" id="PF10502"/>
    </source>
</evidence>
<dbReference type="InterPro" id="IPR036286">
    <property type="entry name" value="LexA/Signal_pep-like_sf"/>
</dbReference>
<dbReference type="EMBL" id="CP093365">
    <property type="protein sequence ID" value="UQS83964.1"/>
    <property type="molecule type" value="Genomic_DNA"/>
</dbReference>
<evidence type="ECO:0000256" key="2">
    <source>
        <dbReference type="ARBA" id="ARBA00004401"/>
    </source>
</evidence>
<comment type="subcellular location">
    <subcellularLocation>
        <location evidence="2">Cell membrane</location>
        <topology evidence="2">Single-pass type II membrane protein</topology>
    </subcellularLocation>
    <subcellularLocation>
        <location evidence="6">Membrane</location>
        <topology evidence="6">Single-pass type II membrane protein</topology>
    </subcellularLocation>
</comment>
<dbReference type="InterPro" id="IPR019758">
    <property type="entry name" value="Pept_S26A_signal_pept_1_CS"/>
</dbReference>
<dbReference type="PROSITE" id="PS00761">
    <property type="entry name" value="SPASE_I_3"/>
    <property type="match status" value="1"/>
</dbReference>
<dbReference type="NCBIfam" id="TIGR02227">
    <property type="entry name" value="sigpep_I_bact"/>
    <property type="match status" value="1"/>
</dbReference>
<dbReference type="PANTHER" id="PTHR43390">
    <property type="entry name" value="SIGNAL PEPTIDASE I"/>
    <property type="match status" value="1"/>
</dbReference>
<keyword evidence="6" id="KW-1133">Transmembrane helix</keyword>
<keyword evidence="6" id="KW-0812">Transmembrane</keyword>
<evidence type="ECO:0000256" key="6">
    <source>
        <dbReference type="RuleBase" id="RU362042"/>
    </source>
</evidence>
<evidence type="ECO:0000256" key="5">
    <source>
        <dbReference type="ARBA" id="ARBA00022801"/>
    </source>
</evidence>
<dbReference type="CDD" id="cd06530">
    <property type="entry name" value="S26_SPase_I"/>
    <property type="match status" value="1"/>
</dbReference>
<dbReference type="GO" id="GO:0009003">
    <property type="term" value="F:signal peptidase activity"/>
    <property type="evidence" value="ECO:0007669"/>
    <property type="project" value="UniProtKB-EC"/>
</dbReference>
<proteinExistence type="inferred from homology"/>
<comment type="catalytic activity">
    <reaction evidence="1 6">
        <text>Cleavage of hydrophobic, N-terminal signal or leader sequences from secreted and periplasmic proteins.</text>
        <dbReference type="EC" id="3.4.21.89"/>
    </reaction>
</comment>
<gene>
    <name evidence="8" type="primary">lepB</name>
    <name evidence="8" type="ORF">MOO47_01900</name>
</gene>
<keyword evidence="5 6" id="KW-0378">Hydrolase</keyword>
<dbReference type="EC" id="3.4.21.89" evidence="4 6"/>
<protein>
    <recommendedName>
        <fullName evidence="4 6">Signal peptidase I</fullName>
        <ecNumber evidence="4 6">3.4.21.89</ecNumber>
    </recommendedName>
</protein>
<dbReference type="Proteomes" id="UP000831947">
    <property type="component" value="Chromosome"/>
</dbReference>
<sequence length="196" mass="22395">MNRPISFMQSFKNYLHKHAVIISFGVGLIITVGLLTYLILNFIWINGSVHGKSMQPNFYNGDRVIVSPHSPVQRGDIVVVDPPGTTQNKFFLKRVIGLPNETISSKDDTTYINDHSIDEPYLDPYKARLAPNQLLTKNYNLKALFGIHKIPANKYFVMGDNRRQSADSRTFGPVAKNRIIGVVKVRYWPLNRFKIY</sequence>
<reference evidence="8 9" key="1">
    <citation type="journal article" date="2022" name="Int. J. Syst. Evol. Microbiol.">
        <title>Apilactobacillus apisilvae sp. nov., Nicolia spurrieriana gen. nov. sp. nov., Bombilactobacillus folatiphilus sp. nov. and Bombilactobacillus thymidiniphilus sp. nov., four new lactic acid bacterial isolates from stingless bees Tetragonula carbonaria and Austroplebeia australis.</title>
        <authorList>
            <person name="Oliphant S.A."/>
            <person name="Watson-Haigh N.S."/>
            <person name="Sumby K.M."/>
            <person name="Gardner J."/>
            <person name="Groom S."/>
            <person name="Jiranek V."/>
        </authorList>
    </citation>
    <scope>NUCLEOTIDE SEQUENCE [LARGE SCALE GENOMIC DNA]</scope>
    <source>
        <strain evidence="8 9">SG4_A1</strain>
    </source>
</reference>
<keyword evidence="6" id="KW-0472">Membrane</keyword>
<dbReference type="Pfam" id="PF10502">
    <property type="entry name" value="Peptidase_S26"/>
    <property type="match status" value="1"/>
</dbReference>
<keyword evidence="6" id="KW-0645">Protease</keyword>
<keyword evidence="9" id="KW-1185">Reference proteome</keyword>
<evidence type="ECO:0000256" key="1">
    <source>
        <dbReference type="ARBA" id="ARBA00000677"/>
    </source>
</evidence>
<dbReference type="PRINTS" id="PR00727">
    <property type="entry name" value="LEADERPTASE"/>
</dbReference>
<feature type="domain" description="Peptidase S26" evidence="7">
    <location>
        <begin position="28"/>
        <end position="188"/>
    </location>
</feature>
<dbReference type="Gene3D" id="2.10.109.10">
    <property type="entry name" value="Umud Fragment, subunit A"/>
    <property type="match status" value="1"/>
</dbReference>
<organism evidence="8 9">
    <name type="scientific">Bombilactobacillus thymidiniphilus</name>
    <dbReference type="NCBI Taxonomy" id="2923363"/>
    <lineage>
        <taxon>Bacteria</taxon>
        <taxon>Bacillati</taxon>
        <taxon>Bacillota</taxon>
        <taxon>Bacilli</taxon>
        <taxon>Lactobacillales</taxon>
        <taxon>Lactobacillaceae</taxon>
        <taxon>Bombilactobacillus</taxon>
    </lineage>
</organism>
<dbReference type="InterPro" id="IPR019533">
    <property type="entry name" value="Peptidase_S26"/>
</dbReference>
<dbReference type="InterPro" id="IPR000223">
    <property type="entry name" value="Pept_S26A_signal_pept_1"/>
</dbReference>
<evidence type="ECO:0000256" key="3">
    <source>
        <dbReference type="ARBA" id="ARBA00009370"/>
    </source>
</evidence>
<name>A0ABY4PEN1_9LACO</name>
<comment type="similarity">
    <text evidence="3 6">Belongs to the peptidase S26 family.</text>
</comment>
<dbReference type="RefSeq" id="WP_249513149.1">
    <property type="nucleotide sequence ID" value="NZ_CP093365.1"/>
</dbReference>
<dbReference type="PANTHER" id="PTHR43390:SF1">
    <property type="entry name" value="CHLOROPLAST PROCESSING PEPTIDASE"/>
    <property type="match status" value="1"/>
</dbReference>
<dbReference type="SUPFAM" id="SSF51306">
    <property type="entry name" value="LexA/Signal peptidase"/>
    <property type="match status" value="1"/>
</dbReference>
<feature type="transmembrane region" description="Helical" evidence="6">
    <location>
        <begin position="20"/>
        <end position="45"/>
    </location>
</feature>